<organism evidence="2 3">
    <name type="scientific">Cylicostephanus goldi</name>
    <name type="common">Nematode worm</name>
    <dbReference type="NCBI Taxonomy" id="71465"/>
    <lineage>
        <taxon>Eukaryota</taxon>
        <taxon>Metazoa</taxon>
        <taxon>Ecdysozoa</taxon>
        <taxon>Nematoda</taxon>
        <taxon>Chromadorea</taxon>
        <taxon>Rhabditida</taxon>
        <taxon>Rhabditina</taxon>
        <taxon>Rhabditomorpha</taxon>
        <taxon>Strongyloidea</taxon>
        <taxon>Strongylidae</taxon>
        <taxon>Cylicostephanus</taxon>
    </lineage>
</organism>
<feature type="compositionally biased region" description="Low complexity" evidence="1">
    <location>
        <begin position="12"/>
        <end position="27"/>
    </location>
</feature>
<evidence type="ECO:0000313" key="2">
    <source>
        <dbReference type="EMBL" id="VDN30424.1"/>
    </source>
</evidence>
<evidence type="ECO:0000256" key="1">
    <source>
        <dbReference type="SAM" id="MobiDB-lite"/>
    </source>
</evidence>
<dbReference type="EMBL" id="UYRV01116993">
    <property type="protein sequence ID" value="VDN30424.1"/>
    <property type="molecule type" value="Genomic_DNA"/>
</dbReference>
<sequence length="104" mass="10977">MEGPNTNSTPVAAGEASSSCSLSSPESEGATIKDVVNNLIDRASFWNVPTPLEGTFYSLDFRKAPSLGSAASSTDGSEFGDLSDCDLSLLDSAENSDQEFERYL</sequence>
<accession>A0A3P7MLD4</accession>
<gene>
    <name evidence="2" type="ORF">CGOC_LOCUS11545</name>
</gene>
<keyword evidence="3" id="KW-1185">Reference proteome</keyword>
<reference evidence="2 3" key="1">
    <citation type="submission" date="2018-11" db="EMBL/GenBank/DDBJ databases">
        <authorList>
            <consortium name="Pathogen Informatics"/>
        </authorList>
    </citation>
    <scope>NUCLEOTIDE SEQUENCE [LARGE SCALE GENOMIC DNA]</scope>
</reference>
<protein>
    <submittedName>
        <fullName evidence="2">Uncharacterized protein</fullName>
    </submittedName>
</protein>
<dbReference type="AlphaFoldDB" id="A0A3P7MLD4"/>
<proteinExistence type="predicted"/>
<feature type="compositionally biased region" description="Polar residues" evidence="1">
    <location>
        <begin position="1"/>
        <end position="10"/>
    </location>
</feature>
<feature type="region of interest" description="Disordered" evidence="1">
    <location>
        <begin position="1"/>
        <end position="27"/>
    </location>
</feature>
<name>A0A3P7MLD4_CYLGO</name>
<dbReference type="Proteomes" id="UP000271889">
    <property type="component" value="Unassembled WGS sequence"/>
</dbReference>
<evidence type="ECO:0000313" key="3">
    <source>
        <dbReference type="Proteomes" id="UP000271889"/>
    </source>
</evidence>